<proteinExistence type="inferred from homology"/>
<dbReference type="InParanoid" id="A0A6P8YZT7"/>
<organism evidence="10">
    <name type="scientific">Thrips palmi</name>
    <name type="common">Melon thrips</name>
    <dbReference type="NCBI Taxonomy" id="161013"/>
    <lineage>
        <taxon>Eukaryota</taxon>
        <taxon>Metazoa</taxon>
        <taxon>Ecdysozoa</taxon>
        <taxon>Arthropoda</taxon>
        <taxon>Hexapoda</taxon>
        <taxon>Insecta</taxon>
        <taxon>Pterygota</taxon>
        <taxon>Neoptera</taxon>
        <taxon>Paraneoptera</taxon>
        <taxon>Thysanoptera</taxon>
        <taxon>Terebrantia</taxon>
        <taxon>Thripoidea</taxon>
        <taxon>Thripidae</taxon>
        <taxon>Thrips</taxon>
    </lineage>
</organism>
<dbReference type="SUPFAM" id="SSF54189">
    <property type="entry name" value="Ribosomal proteins S24e, L23 and L15e"/>
    <property type="match status" value="1"/>
</dbReference>
<dbReference type="GO" id="GO:0005762">
    <property type="term" value="C:mitochondrial large ribosomal subunit"/>
    <property type="evidence" value="ECO:0007669"/>
    <property type="project" value="TreeGrafter"/>
</dbReference>
<sequence length="147" mass="17464">MSTRWYPLYQRGNPQLRVFLPNFWMKVVKPKEEVPPNVVHFHVSNEMTEYDVRNYLKKIYNLPVVAAKVEMKNGNIVKNIKGFVTKENDYKVAYVTMEKNFKFTFPDVPLKPGMELLKQSQKDNEKTKKALTEKYQYRPGLPGWFQQ</sequence>
<keyword evidence="9" id="KW-1185">Reference proteome</keyword>
<dbReference type="GO" id="GO:0003735">
    <property type="term" value="F:structural constituent of ribosome"/>
    <property type="evidence" value="ECO:0007669"/>
    <property type="project" value="InterPro"/>
</dbReference>
<dbReference type="InterPro" id="IPR013025">
    <property type="entry name" value="Ribosomal_uL23-like"/>
</dbReference>
<evidence type="ECO:0000256" key="1">
    <source>
        <dbReference type="ARBA" id="ARBA00004173"/>
    </source>
</evidence>
<dbReference type="Proteomes" id="UP000515158">
    <property type="component" value="Unplaced"/>
</dbReference>
<evidence type="ECO:0000256" key="6">
    <source>
        <dbReference type="ARBA" id="ARBA00038782"/>
    </source>
</evidence>
<accession>A0A6P8YZT7</accession>
<dbReference type="AlphaFoldDB" id="A0A6P8YZT7"/>
<dbReference type="PANTHER" id="PTHR12059">
    <property type="entry name" value="RIBOSOMAL PROTEIN L23-RELATED"/>
    <property type="match status" value="1"/>
</dbReference>
<dbReference type="GO" id="GO:0032543">
    <property type="term" value="P:mitochondrial translation"/>
    <property type="evidence" value="ECO:0007669"/>
    <property type="project" value="TreeGrafter"/>
</dbReference>
<evidence type="ECO:0000313" key="9">
    <source>
        <dbReference type="Proteomes" id="UP000515158"/>
    </source>
</evidence>
<name>A0A6P8YZT7_THRPL</name>
<dbReference type="Gene3D" id="3.30.70.330">
    <property type="match status" value="1"/>
</dbReference>
<keyword evidence="3 10" id="KW-0689">Ribosomal protein</keyword>
<comment type="subunit">
    <text evidence="6">Component of the mitochondrial ribosome large subunit (39S) which comprises a 16S rRNA and about 50 distinct proteins.</text>
</comment>
<dbReference type="InterPro" id="IPR012677">
    <property type="entry name" value="Nucleotide-bd_a/b_plait_sf"/>
</dbReference>
<keyword evidence="4" id="KW-0496">Mitochondrion</keyword>
<evidence type="ECO:0000256" key="5">
    <source>
        <dbReference type="ARBA" id="ARBA00023274"/>
    </source>
</evidence>
<dbReference type="RefSeq" id="XP_034243190.1">
    <property type="nucleotide sequence ID" value="XM_034387299.1"/>
</dbReference>
<dbReference type="GeneID" id="117646401"/>
<comment type="subcellular location">
    <subcellularLocation>
        <location evidence="1">Mitochondrion</location>
    </subcellularLocation>
</comment>
<reference evidence="10" key="1">
    <citation type="submission" date="2025-08" db="UniProtKB">
        <authorList>
            <consortium name="RefSeq"/>
        </authorList>
    </citation>
    <scope>IDENTIFICATION</scope>
    <source>
        <tissue evidence="10">Total insect</tissue>
    </source>
</reference>
<evidence type="ECO:0000256" key="7">
    <source>
        <dbReference type="ARBA" id="ARBA00039977"/>
    </source>
</evidence>
<evidence type="ECO:0000256" key="3">
    <source>
        <dbReference type="ARBA" id="ARBA00022980"/>
    </source>
</evidence>
<comment type="similarity">
    <text evidence="2">Belongs to the universal ribosomal protein uL23 family.</text>
</comment>
<dbReference type="OrthoDB" id="275582at2759"/>
<evidence type="ECO:0000256" key="4">
    <source>
        <dbReference type="ARBA" id="ARBA00023128"/>
    </source>
</evidence>
<keyword evidence="5" id="KW-0687">Ribonucleoprotein</keyword>
<dbReference type="KEGG" id="tpal:117646401"/>
<evidence type="ECO:0000256" key="8">
    <source>
        <dbReference type="ARBA" id="ARBA00041375"/>
    </source>
</evidence>
<dbReference type="InterPro" id="IPR012678">
    <property type="entry name" value="Ribosomal_uL23/eL15/eS24_sf"/>
</dbReference>
<dbReference type="FunFam" id="3.30.70.330:FF:000284">
    <property type="entry name" value="39S ribosomal protein L23, mitochondrial"/>
    <property type="match status" value="1"/>
</dbReference>
<dbReference type="PANTHER" id="PTHR12059:SF5">
    <property type="entry name" value="LARGE RIBOSOMAL SUBUNIT PROTEIN UL23M"/>
    <property type="match status" value="1"/>
</dbReference>
<protein>
    <recommendedName>
        <fullName evidence="7">Large ribosomal subunit protein uL23m</fullName>
    </recommendedName>
    <alternativeName>
        <fullName evidence="8">39S ribosomal protein L23, mitochondrial</fullName>
    </alternativeName>
</protein>
<evidence type="ECO:0000313" key="10">
    <source>
        <dbReference type="RefSeq" id="XP_034243190.1"/>
    </source>
</evidence>
<dbReference type="FunCoup" id="A0A6P8YZT7">
    <property type="interactions" value="175"/>
</dbReference>
<gene>
    <name evidence="10" type="primary">LOC117646401</name>
</gene>
<dbReference type="CTD" id="6150"/>
<evidence type="ECO:0000256" key="2">
    <source>
        <dbReference type="ARBA" id="ARBA00006700"/>
    </source>
</evidence>